<proteinExistence type="inferred from homology"/>
<dbReference type="GO" id="GO:0004497">
    <property type="term" value="F:monooxygenase activity"/>
    <property type="evidence" value="ECO:0007669"/>
    <property type="project" value="InterPro"/>
</dbReference>
<keyword evidence="7" id="KW-1185">Reference proteome</keyword>
<dbReference type="OrthoDB" id="1844152at2759"/>
<dbReference type="PANTHER" id="PTHR46206">
    <property type="entry name" value="CYTOCHROME P450"/>
    <property type="match status" value="1"/>
</dbReference>
<keyword evidence="4" id="KW-0560">Oxidoreductase</keyword>
<keyword evidence="5" id="KW-0408">Iron</keyword>
<evidence type="ECO:0000256" key="5">
    <source>
        <dbReference type="ARBA" id="ARBA00023004"/>
    </source>
</evidence>
<dbReference type="GO" id="GO:0005506">
    <property type="term" value="F:iron ion binding"/>
    <property type="evidence" value="ECO:0007669"/>
    <property type="project" value="InterPro"/>
</dbReference>
<organism evidence="6 7">
    <name type="scientific">Hyaloscypha hepaticicola</name>
    <dbReference type="NCBI Taxonomy" id="2082293"/>
    <lineage>
        <taxon>Eukaryota</taxon>
        <taxon>Fungi</taxon>
        <taxon>Dikarya</taxon>
        <taxon>Ascomycota</taxon>
        <taxon>Pezizomycotina</taxon>
        <taxon>Leotiomycetes</taxon>
        <taxon>Helotiales</taxon>
        <taxon>Hyaloscyphaceae</taxon>
        <taxon>Hyaloscypha</taxon>
    </lineage>
</organism>
<dbReference type="AlphaFoldDB" id="A0A2J6PP79"/>
<name>A0A2J6PP79_9HELO</name>
<evidence type="ECO:0000256" key="1">
    <source>
        <dbReference type="ARBA" id="ARBA00001971"/>
    </source>
</evidence>
<evidence type="ECO:0000256" key="3">
    <source>
        <dbReference type="ARBA" id="ARBA00022723"/>
    </source>
</evidence>
<gene>
    <name evidence="6" type="ORF">NA56DRAFT_709481</name>
</gene>
<keyword evidence="3" id="KW-0479">Metal-binding</keyword>
<dbReference type="SUPFAM" id="SSF48264">
    <property type="entry name" value="Cytochrome P450"/>
    <property type="match status" value="1"/>
</dbReference>
<comment type="similarity">
    <text evidence="2">Belongs to the cytochrome P450 family.</text>
</comment>
<dbReference type="EMBL" id="KZ613510">
    <property type="protein sequence ID" value="PMD15835.1"/>
    <property type="molecule type" value="Genomic_DNA"/>
</dbReference>
<accession>A0A2J6PP79</accession>
<sequence length="147" mass="16819">MNLSRVAACTKEPICISRFVKKNVQTREGTEKEVMLSDIRLSRFCTEHANLASKGEGLLIACHNLLPSNSSSQSCQKHRCRGTEKSGRTKSGRNFASVEIKMIFVHLLMRYDLKLVDGDTKPRDYEFEGKLLPNREKKIMIRNRQAF</sequence>
<reference evidence="6 7" key="1">
    <citation type="submission" date="2016-05" db="EMBL/GenBank/DDBJ databases">
        <title>A degradative enzymes factory behind the ericoid mycorrhizal symbiosis.</title>
        <authorList>
            <consortium name="DOE Joint Genome Institute"/>
            <person name="Martino E."/>
            <person name="Morin E."/>
            <person name="Grelet G."/>
            <person name="Kuo A."/>
            <person name="Kohler A."/>
            <person name="Daghino S."/>
            <person name="Barry K."/>
            <person name="Choi C."/>
            <person name="Cichocki N."/>
            <person name="Clum A."/>
            <person name="Copeland A."/>
            <person name="Hainaut M."/>
            <person name="Haridas S."/>
            <person name="Labutti K."/>
            <person name="Lindquist E."/>
            <person name="Lipzen A."/>
            <person name="Khouja H.-R."/>
            <person name="Murat C."/>
            <person name="Ohm R."/>
            <person name="Olson A."/>
            <person name="Spatafora J."/>
            <person name="Veneault-Fourrey C."/>
            <person name="Henrissat B."/>
            <person name="Grigoriev I."/>
            <person name="Martin F."/>
            <person name="Perotto S."/>
        </authorList>
    </citation>
    <scope>NUCLEOTIDE SEQUENCE [LARGE SCALE GENOMIC DNA]</scope>
    <source>
        <strain evidence="6 7">UAMH 7357</strain>
    </source>
</reference>
<dbReference type="Gene3D" id="1.10.630.10">
    <property type="entry name" value="Cytochrome P450"/>
    <property type="match status" value="1"/>
</dbReference>
<comment type="cofactor">
    <cofactor evidence="1">
        <name>heme</name>
        <dbReference type="ChEBI" id="CHEBI:30413"/>
    </cofactor>
</comment>
<evidence type="ECO:0000313" key="7">
    <source>
        <dbReference type="Proteomes" id="UP000235672"/>
    </source>
</evidence>
<evidence type="ECO:0000313" key="6">
    <source>
        <dbReference type="EMBL" id="PMD15835.1"/>
    </source>
</evidence>
<dbReference type="InterPro" id="IPR036396">
    <property type="entry name" value="Cyt_P450_sf"/>
</dbReference>
<dbReference type="GO" id="GO:0020037">
    <property type="term" value="F:heme binding"/>
    <property type="evidence" value="ECO:0007669"/>
    <property type="project" value="InterPro"/>
</dbReference>
<dbReference type="GO" id="GO:0016705">
    <property type="term" value="F:oxidoreductase activity, acting on paired donors, with incorporation or reduction of molecular oxygen"/>
    <property type="evidence" value="ECO:0007669"/>
    <property type="project" value="InterPro"/>
</dbReference>
<evidence type="ECO:0000256" key="2">
    <source>
        <dbReference type="ARBA" id="ARBA00010617"/>
    </source>
</evidence>
<dbReference type="Proteomes" id="UP000235672">
    <property type="component" value="Unassembled WGS sequence"/>
</dbReference>
<evidence type="ECO:0000256" key="4">
    <source>
        <dbReference type="ARBA" id="ARBA00023002"/>
    </source>
</evidence>
<protein>
    <submittedName>
        <fullName evidence="6">Uncharacterized protein</fullName>
    </submittedName>
</protein>